<evidence type="ECO:0000313" key="6">
    <source>
        <dbReference type="Proteomes" id="UP000830198"/>
    </source>
</evidence>
<evidence type="ECO:0000259" key="4">
    <source>
        <dbReference type="PROSITE" id="PS51118"/>
    </source>
</evidence>
<organism evidence="5 6">
    <name type="scientific">Chitinophaga filiformis</name>
    <name type="common">Myxococcus filiformis</name>
    <name type="synonym">Flexibacter filiformis</name>
    <dbReference type="NCBI Taxonomy" id="104663"/>
    <lineage>
        <taxon>Bacteria</taxon>
        <taxon>Pseudomonadati</taxon>
        <taxon>Bacteroidota</taxon>
        <taxon>Chitinophagia</taxon>
        <taxon>Chitinophagales</taxon>
        <taxon>Chitinophagaceae</taxon>
        <taxon>Chitinophaga</taxon>
    </lineage>
</organism>
<evidence type="ECO:0000256" key="3">
    <source>
        <dbReference type="ARBA" id="ARBA00023163"/>
    </source>
</evidence>
<feature type="domain" description="HTH hxlR-type" evidence="4">
    <location>
        <begin position="12"/>
        <end position="110"/>
    </location>
</feature>
<dbReference type="InterPro" id="IPR036390">
    <property type="entry name" value="WH_DNA-bd_sf"/>
</dbReference>
<evidence type="ECO:0000256" key="2">
    <source>
        <dbReference type="ARBA" id="ARBA00023125"/>
    </source>
</evidence>
<dbReference type="InterPro" id="IPR002577">
    <property type="entry name" value="HTH_HxlR"/>
</dbReference>
<dbReference type="PROSITE" id="PS51118">
    <property type="entry name" value="HTH_HXLR"/>
    <property type="match status" value="1"/>
</dbReference>
<dbReference type="InterPro" id="IPR036388">
    <property type="entry name" value="WH-like_DNA-bd_sf"/>
</dbReference>
<dbReference type="Gene3D" id="1.10.10.10">
    <property type="entry name" value="Winged helix-like DNA-binding domain superfamily/Winged helix DNA-binding domain"/>
    <property type="match status" value="1"/>
</dbReference>
<dbReference type="Proteomes" id="UP000830198">
    <property type="component" value="Chromosome"/>
</dbReference>
<proteinExistence type="predicted"/>
<dbReference type="RefSeq" id="WP_247808888.1">
    <property type="nucleotide sequence ID" value="NZ_CP095855.1"/>
</dbReference>
<keyword evidence="3" id="KW-0804">Transcription</keyword>
<dbReference type="Pfam" id="PF01638">
    <property type="entry name" value="HxlR"/>
    <property type="match status" value="1"/>
</dbReference>
<dbReference type="SUPFAM" id="SSF46785">
    <property type="entry name" value="Winged helix' DNA-binding domain"/>
    <property type="match status" value="1"/>
</dbReference>
<dbReference type="PANTHER" id="PTHR33204:SF29">
    <property type="entry name" value="TRANSCRIPTIONAL REGULATOR"/>
    <property type="match status" value="1"/>
</dbReference>
<name>A0ABY4HSE8_CHIFI</name>
<evidence type="ECO:0000313" key="5">
    <source>
        <dbReference type="EMBL" id="UPK66678.1"/>
    </source>
</evidence>
<keyword evidence="1" id="KW-0805">Transcription regulation</keyword>
<dbReference type="EMBL" id="CP095855">
    <property type="protein sequence ID" value="UPK66678.1"/>
    <property type="molecule type" value="Genomic_DNA"/>
</dbReference>
<keyword evidence="2" id="KW-0238">DNA-binding</keyword>
<gene>
    <name evidence="5" type="ORF">MYF79_17205</name>
</gene>
<protein>
    <submittedName>
        <fullName evidence="5">Helix-turn-helix transcriptional regulator</fullName>
    </submittedName>
</protein>
<reference evidence="5 6" key="1">
    <citation type="submission" date="2022-04" db="EMBL/GenBank/DDBJ databases">
        <title>The arsenic-methylating capacity of Chitinophaga filiformis YT5 during chitin decomposition.</title>
        <authorList>
            <person name="Chen G."/>
            <person name="Liang Y."/>
        </authorList>
    </citation>
    <scope>NUCLEOTIDE SEQUENCE [LARGE SCALE GENOMIC DNA]</scope>
    <source>
        <strain evidence="5 6">YT5</strain>
    </source>
</reference>
<accession>A0ABY4HSE8</accession>
<keyword evidence="6" id="KW-1185">Reference proteome</keyword>
<dbReference type="PANTHER" id="PTHR33204">
    <property type="entry name" value="TRANSCRIPTIONAL REGULATOR, MARR FAMILY"/>
    <property type="match status" value="1"/>
</dbReference>
<evidence type="ECO:0000256" key="1">
    <source>
        <dbReference type="ARBA" id="ARBA00023015"/>
    </source>
</evidence>
<sequence>MYEKKMPKEFNCGFSIIMEIIGGKWKSYLLFMISTGVRRPNELHKKVPSATRRALNLQLRELEFHGIVKRVIYPELPPHVEYYLTEFGESLLPVIQEMDRWGSRHADNFKMLMEQKEKRPANMALANVS</sequence>